<evidence type="ECO:0000313" key="3">
    <source>
        <dbReference type="EMBL" id="KAK1367358.1"/>
    </source>
</evidence>
<protein>
    <recommendedName>
        <fullName evidence="2">Argonaut glycine-rich domain-containing protein</fullName>
    </recommendedName>
</protein>
<keyword evidence="4" id="KW-1185">Reference proteome</keyword>
<evidence type="ECO:0000313" key="4">
    <source>
        <dbReference type="Proteomes" id="UP001237642"/>
    </source>
</evidence>
<proteinExistence type="predicted"/>
<reference evidence="3" key="2">
    <citation type="submission" date="2023-05" db="EMBL/GenBank/DDBJ databases">
        <authorList>
            <person name="Schelkunov M.I."/>
        </authorList>
    </citation>
    <scope>NUCLEOTIDE SEQUENCE</scope>
    <source>
        <strain evidence="3">Hsosn_3</strain>
        <tissue evidence="3">Leaf</tissue>
    </source>
</reference>
<feature type="region of interest" description="Disordered" evidence="1">
    <location>
        <begin position="39"/>
        <end position="102"/>
    </location>
</feature>
<sequence>MLAKRIPGIARDVIEQQVYQAPNLVELVLGSVNVEPSQTVAKHRGGHGGFVPSVPSAGARPSLPEPHQASQALPQAGVLTHPMPRVIPAEVTQSEGSSSVKR</sequence>
<feature type="domain" description="Argonaut glycine-rich" evidence="2">
    <location>
        <begin position="36"/>
        <end position="97"/>
    </location>
</feature>
<gene>
    <name evidence="3" type="ORF">POM88_042919</name>
</gene>
<evidence type="ECO:0000256" key="1">
    <source>
        <dbReference type="SAM" id="MobiDB-lite"/>
    </source>
</evidence>
<accession>A0AAD8HIJ6</accession>
<dbReference type="Proteomes" id="UP001237642">
    <property type="component" value="Unassembled WGS sequence"/>
</dbReference>
<dbReference type="InterPro" id="IPR024357">
    <property type="entry name" value="Argonaut_Gly-rich"/>
</dbReference>
<dbReference type="EMBL" id="JAUIZM010000009">
    <property type="protein sequence ID" value="KAK1367358.1"/>
    <property type="molecule type" value="Genomic_DNA"/>
</dbReference>
<reference evidence="3" key="1">
    <citation type="submission" date="2023-02" db="EMBL/GenBank/DDBJ databases">
        <title>Genome of toxic invasive species Heracleum sosnowskyi carries increased number of genes despite the absence of recent whole-genome duplications.</title>
        <authorList>
            <person name="Schelkunov M."/>
            <person name="Shtratnikova V."/>
            <person name="Makarenko M."/>
            <person name="Klepikova A."/>
            <person name="Omelchenko D."/>
            <person name="Novikova G."/>
            <person name="Obukhova E."/>
            <person name="Bogdanov V."/>
            <person name="Penin A."/>
            <person name="Logacheva M."/>
        </authorList>
    </citation>
    <scope>NUCLEOTIDE SEQUENCE</scope>
    <source>
        <strain evidence="3">Hsosn_3</strain>
        <tissue evidence="3">Leaf</tissue>
    </source>
</reference>
<organism evidence="3 4">
    <name type="scientific">Heracleum sosnowskyi</name>
    <dbReference type="NCBI Taxonomy" id="360622"/>
    <lineage>
        <taxon>Eukaryota</taxon>
        <taxon>Viridiplantae</taxon>
        <taxon>Streptophyta</taxon>
        <taxon>Embryophyta</taxon>
        <taxon>Tracheophyta</taxon>
        <taxon>Spermatophyta</taxon>
        <taxon>Magnoliopsida</taxon>
        <taxon>eudicotyledons</taxon>
        <taxon>Gunneridae</taxon>
        <taxon>Pentapetalae</taxon>
        <taxon>asterids</taxon>
        <taxon>campanulids</taxon>
        <taxon>Apiales</taxon>
        <taxon>Apiaceae</taxon>
        <taxon>Apioideae</taxon>
        <taxon>apioid superclade</taxon>
        <taxon>Tordylieae</taxon>
        <taxon>Tordyliinae</taxon>
        <taxon>Heracleum</taxon>
    </lineage>
</organism>
<evidence type="ECO:0000259" key="2">
    <source>
        <dbReference type="Pfam" id="PF12764"/>
    </source>
</evidence>
<dbReference type="AlphaFoldDB" id="A0AAD8HIJ6"/>
<comment type="caution">
    <text evidence="3">The sequence shown here is derived from an EMBL/GenBank/DDBJ whole genome shotgun (WGS) entry which is preliminary data.</text>
</comment>
<dbReference type="Pfam" id="PF12764">
    <property type="entry name" value="Gly-rich_Ago1"/>
    <property type="match status" value="1"/>
</dbReference>
<feature type="compositionally biased region" description="Polar residues" evidence="1">
    <location>
        <begin position="91"/>
        <end position="102"/>
    </location>
</feature>
<name>A0AAD8HIJ6_9APIA</name>